<sequence length="369" mass="39650">MAEPSGENAQPNQQGSQSLFILSDQGRNTEESRRIVRAQAARASAAQSRVTRARNRGERESTVPSPRPETPSQSSTTAASAVTGGDAGPSPSSRVWPLAAWLPTVMGGAMGAVASQTGGLVAKVDDTIKVPAWSQLSSAAAAVPTSSFGGLPSFGNNDTNLRSPTETARFQLPLALPKGFTVLAQRIEISSTMLSLLQRTSCVDFSSPGVEQRLHTLLFDLIINLAGSALPLPTGQESHPLQGHLRVTCVCLTIYQGQRANGQVFAQDNNYNLGLDAAFAEATMLDKRALDEPKSAEASLWLMIMLTVTTGATATFFHSQILSLLRDLQLRYWEQVRKVLLDFIYPVSFLEAPCRSFYESLLRVQSAVG</sequence>
<dbReference type="AlphaFoldDB" id="A0AAN7TEN0"/>
<dbReference type="EMBL" id="JAVRRL010000043">
    <property type="protein sequence ID" value="KAK5111020.1"/>
    <property type="molecule type" value="Genomic_DNA"/>
</dbReference>
<gene>
    <name evidence="2" type="ORF">LTR62_005395</name>
</gene>
<reference evidence="2" key="1">
    <citation type="submission" date="2023-08" db="EMBL/GenBank/DDBJ databases">
        <title>Black Yeasts Isolated from many extreme environments.</title>
        <authorList>
            <person name="Coleine C."/>
            <person name="Stajich J.E."/>
            <person name="Selbmann L."/>
        </authorList>
    </citation>
    <scope>NUCLEOTIDE SEQUENCE</scope>
    <source>
        <strain evidence="2">CCFEE 5401</strain>
    </source>
</reference>
<dbReference type="Proteomes" id="UP001310890">
    <property type="component" value="Unassembled WGS sequence"/>
</dbReference>
<protein>
    <submittedName>
        <fullName evidence="2">Uncharacterized protein</fullName>
    </submittedName>
</protein>
<evidence type="ECO:0000313" key="3">
    <source>
        <dbReference type="Proteomes" id="UP001310890"/>
    </source>
</evidence>
<evidence type="ECO:0000313" key="2">
    <source>
        <dbReference type="EMBL" id="KAK5111020.1"/>
    </source>
</evidence>
<name>A0AAN7TEN0_9PEZI</name>
<feature type="region of interest" description="Disordered" evidence="1">
    <location>
        <begin position="1"/>
        <end position="93"/>
    </location>
</feature>
<feature type="compositionally biased region" description="Low complexity" evidence="1">
    <location>
        <begin position="37"/>
        <end position="50"/>
    </location>
</feature>
<evidence type="ECO:0000256" key="1">
    <source>
        <dbReference type="SAM" id="MobiDB-lite"/>
    </source>
</evidence>
<organism evidence="2 3">
    <name type="scientific">Meristemomyces frigidus</name>
    <dbReference type="NCBI Taxonomy" id="1508187"/>
    <lineage>
        <taxon>Eukaryota</taxon>
        <taxon>Fungi</taxon>
        <taxon>Dikarya</taxon>
        <taxon>Ascomycota</taxon>
        <taxon>Pezizomycotina</taxon>
        <taxon>Dothideomycetes</taxon>
        <taxon>Dothideomycetidae</taxon>
        <taxon>Mycosphaerellales</taxon>
        <taxon>Teratosphaeriaceae</taxon>
        <taxon>Meristemomyces</taxon>
    </lineage>
</organism>
<feature type="compositionally biased region" description="Polar residues" evidence="1">
    <location>
        <begin position="7"/>
        <end position="20"/>
    </location>
</feature>
<accession>A0AAN7TEN0</accession>
<proteinExistence type="predicted"/>
<comment type="caution">
    <text evidence="2">The sequence shown here is derived from an EMBL/GenBank/DDBJ whole genome shotgun (WGS) entry which is preliminary data.</text>
</comment>
<feature type="compositionally biased region" description="Low complexity" evidence="1">
    <location>
        <begin position="70"/>
        <end position="84"/>
    </location>
</feature>